<dbReference type="GO" id="GO:0016757">
    <property type="term" value="F:glycosyltransferase activity"/>
    <property type="evidence" value="ECO:0007669"/>
    <property type="project" value="InterPro"/>
</dbReference>
<dbReference type="KEGG" id="sku:Sulku_2127"/>
<reference evidence="3 4" key="1">
    <citation type="journal article" date="2012" name="Stand. Genomic Sci.">
        <title>Complete genome sequence of the sulfur compounds oxidizing chemolithoautotroph Sulfuricurvum kujiense type strain (YK-1(T)).</title>
        <authorList>
            <person name="Han C."/>
            <person name="Kotsyurbenko O."/>
            <person name="Chertkov O."/>
            <person name="Held B."/>
            <person name="Lapidus A."/>
            <person name="Nolan M."/>
            <person name="Lucas S."/>
            <person name="Hammon N."/>
            <person name="Deshpande S."/>
            <person name="Cheng J.F."/>
            <person name="Tapia R."/>
            <person name="Goodwin L.A."/>
            <person name="Pitluck S."/>
            <person name="Liolios K."/>
            <person name="Pagani I."/>
            <person name="Ivanova N."/>
            <person name="Mavromatis K."/>
            <person name="Mikhailova N."/>
            <person name="Pati A."/>
            <person name="Chen A."/>
            <person name="Palaniappan K."/>
            <person name="Land M."/>
            <person name="Hauser L."/>
            <person name="Chang Y.J."/>
            <person name="Jeffries C.D."/>
            <person name="Brambilla E.M."/>
            <person name="Rohde M."/>
            <person name="Spring S."/>
            <person name="Sikorski J."/>
            <person name="Goker M."/>
            <person name="Woyke T."/>
            <person name="Bristow J."/>
            <person name="Eisen J.A."/>
            <person name="Markowitz V."/>
            <person name="Hugenholtz P."/>
            <person name="Kyrpides N.C."/>
            <person name="Klenk H.P."/>
            <person name="Detter J.C."/>
        </authorList>
    </citation>
    <scope>NUCLEOTIDE SEQUENCE [LARGE SCALE GENOMIC DNA]</scope>
    <source>
        <strain evidence="4">ATCC BAA-921 / DSM 16994 / JCM 11577 / YK-1</strain>
    </source>
</reference>
<name>E4U390_SULKY</name>
<dbReference type="CDD" id="cd03801">
    <property type="entry name" value="GT4_PimA-like"/>
    <property type="match status" value="1"/>
</dbReference>
<organism evidence="3 4">
    <name type="scientific">Sulfuricurvum kujiense (strain ATCC BAA-921 / DSM 16994 / JCM 11577 / YK-1)</name>
    <dbReference type="NCBI Taxonomy" id="709032"/>
    <lineage>
        <taxon>Bacteria</taxon>
        <taxon>Pseudomonadati</taxon>
        <taxon>Campylobacterota</taxon>
        <taxon>Epsilonproteobacteria</taxon>
        <taxon>Campylobacterales</taxon>
        <taxon>Sulfurimonadaceae</taxon>
        <taxon>Sulfuricurvum</taxon>
    </lineage>
</organism>
<dbReference type="Proteomes" id="UP000008721">
    <property type="component" value="Chromosome"/>
</dbReference>
<dbReference type="OrthoDB" id="9802525at2"/>
<proteinExistence type="predicted"/>
<feature type="coiled-coil region" evidence="1">
    <location>
        <begin position="315"/>
        <end position="346"/>
    </location>
</feature>
<keyword evidence="1" id="KW-0175">Coiled coil</keyword>
<evidence type="ECO:0000313" key="4">
    <source>
        <dbReference type="Proteomes" id="UP000008721"/>
    </source>
</evidence>
<evidence type="ECO:0000256" key="1">
    <source>
        <dbReference type="SAM" id="Coils"/>
    </source>
</evidence>
<dbReference type="Gene3D" id="3.40.50.2000">
    <property type="entry name" value="Glycogen Phosphorylase B"/>
    <property type="match status" value="2"/>
</dbReference>
<dbReference type="STRING" id="709032.Sulku_2127"/>
<dbReference type="eggNOG" id="COG0438">
    <property type="taxonomic scope" value="Bacteria"/>
</dbReference>
<dbReference type="SUPFAM" id="SSF53756">
    <property type="entry name" value="UDP-Glycosyltransferase/glycogen phosphorylase"/>
    <property type="match status" value="1"/>
</dbReference>
<sequence length="361" mass="40635">MNKPTHKQPTALICLSPHIGGMELASLKLAKTLSRYVDLTFIIQEGKFIHQQCLNNPDYRDIRFETIAFSRTLGPSLIRNGRKIVKKYGIKNVIFLGASELKSLYFSFLGLDINLIVRHGTIKSTPKKDWFHRLIYSNVAYHVPISKYMSGNVQQIIPFGPKSQMRVIVPSLPKPISTLPKTPSDTLRLLHAGRVTAGKGIDKAILACAILDENNIPFSFDNFGPADPKYAQKLEQLLKSITYADKIHIKGFTDSIYDEYQRHDIFIFPTPDEGYGNVMMEAISHGIIVIAFDNTAISNFGEMGFHIHLVEDQNLDALKERLLFIAQNLENEKALALENIGKASIKFASDREASEYLELLV</sequence>
<keyword evidence="4" id="KW-1185">Reference proteome</keyword>
<dbReference type="EMBL" id="CP002355">
    <property type="protein sequence ID" value="ADR34787.1"/>
    <property type="molecule type" value="Genomic_DNA"/>
</dbReference>
<evidence type="ECO:0000313" key="3">
    <source>
        <dbReference type="EMBL" id="ADR34787.1"/>
    </source>
</evidence>
<dbReference type="Pfam" id="PF00534">
    <property type="entry name" value="Glycos_transf_1"/>
    <property type="match status" value="1"/>
</dbReference>
<dbReference type="CAZy" id="GT4">
    <property type="family name" value="Glycosyltransferase Family 4"/>
</dbReference>
<dbReference type="InterPro" id="IPR001296">
    <property type="entry name" value="Glyco_trans_1"/>
</dbReference>
<accession>E4U390</accession>
<dbReference type="RefSeq" id="WP_013460984.1">
    <property type="nucleotide sequence ID" value="NC_014762.1"/>
</dbReference>
<dbReference type="AlphaFoldDB" id="E4U390"/>
<dbReference type="PANTHER" id="PTHR12526">
    <property type="entry name" value="GLYCOSYLTRANSFERASE"/>
    <property type="match status" value="1"/>
</dbReference>
<keyword evidence="3" id="KW-0808">Transferase</keyword>
<feature type="domain" description="Glycosyl transferase family 1" evidence="2">
    <location>
        <begin position="183"/>
        <end position="331"/>
    </location>
</feature>
<dbReference type="HOGENOM" id="CLU_777662_0_0_7"/>
<evidence type="ECO:0000259" key="2">
    <source>
        <dbReference type="Pfam" id="PF00534"/>
    </source>
</evidence>
<protein>
    <submittedName>
        <fullName evidence="3">Glycosyl transferase group 1</fullName>
    </submittedName>
</protein>
<gene>
    <name evidence="3" type="ordered locus">Sulku_2127</name>
</gene>